<accession>A0ACC4CY41</accession>
<name>A0ACC4CY41_POPAL</name>
<reference evidence="1 2" key="1">
    <citation type="journal article" date="2024" name="Plant Biotechnol. J.">
        <title>Genome and CRISPR/Cas9 system of a widespread forest tree (Populus alba) in the world.</title>
        <authorList>
            <person name="Liu Y.J."/>
            <person name="Jiang P.F."/>
            <person name="Han X.M."/>
            <person name="Li X.Y."/>
            <person name="Wang H.M."/>
            <person name="Wang Y.J."/>
            <person name="Wang X.X."/>
            <person name="Zeng Q.Y."/>
        </authorList>
    </citation>
    <scope>NUCLEOTIDE SEQUENCE [LARGE SCALE GENOMIC DNA]</scope>
    <source>
        <strain evidence="2">cv. PAL-ZL1</strain>
    </source>
</reference>
<sequence>MPDHHTPHSSFRIIRGACDLFLSAFTSLHRPYTLYPFIGHHRHVETIFVSLLHSPLMSGLNMSASMLANKDDNVVALDWVSGDLQSELSRWPSNFQRWPSRVGCCLAGAEAPLGPTSTDTVVMDVLENLLSQ</sequence>
<gene>
    <name evidence="1" type="ORF">D5086_000749</name>
</gene>
<organism evidence="1 2">
    <name type="scientific">Populus alba</name>
    <name type="common">White poplar</name>
    <dbReference type="NCBI Taxonomy" id="43335"/>
    <lineage>
        <taxon>Eukaryota</taxon>
        <taxon>Viridiplantae</taxon>
        <taxon>Streptophyta</taxon>
        <taxon>Embryophyta</taxon>
        <taxon>Tracheophyta</taxon>
        <taxon>Spermatophyta</taxon>
        <taxon>Magnoliopsida</taxon>
        <taxon>eudicotyledons</taxon>
        <taxon>Gunneridae</taxon>
        <taxon>Pentapetalae</taxon>
        <taxon>rosids</taxon>
        <taxon>fabids</taxon>
        <taxon>Malpighiales</taxon>
        <taxon>Salicaceae</taxon>
        <taxon>Saliceae</taxon>
        <taxon>Populus</taxon>
    </lineage>
</organism>
<evidence type="ECO:0000313" key="2">
    <source>
        <dbReference type="Proteomes" id="UP000309997"/>
    </source>
</evidence>
<evidence type="ECO:0000313" key="1">
    <source>
        <dbReference type="EMBL" id="KAL3609729.1"/>
    </source>
</evidence>
<comment type="caution">
    <text evidence="1">The sequence shown here is derived from an EMBL/GenBank/DDBJ whole genome shotgun (WGS) entry which is preliminary data.</text>
</comment>
<dbReference type="Proteomes" id="UP000309997">
    <property type="component" value="Unassembled WGS sequence"/>
</dbReference>
<dbReference type="EMBL" id="RCHU02000001">
    <property type="protein sequence ID" value="KAL3609729.1"/>
    <property type="molecule type" value="Genomic_DNA"/>
</dbReference>
<proteinExistence type="predicted"/>
<protein>
    <submittedName>
        <fullName evidence="1">Uncharacterized protein</fullName>
    </submittedName>
</protein>
<keyword evidence="2" id="KW-1185">Reference proteome</keyword>